<name>A0ABT8QWN0_9FIRM</name>
<protein>
    <submittedName>
        <fullName evidence="1">Uncharacterized protein</fullName>
    </submittedName>
</protein>
<accession>A0ABT8QWN0</accession>
<evidence type="ECO:0000313" key="2">
    <source>
        <dbReference type="Proteomes" id="UP001176021"/>
    </source>
</evidence>
<sequence length="155" mass="17413">MNTPVEASTLNKYLVEVDTQGLNVEVCVDERYKDEVFVIVDGKIYSINKDNQLVDTNEVFIQPFGDYSVTQTIDNGETFGFPRYAHKGIKMWINCSGDLERRKAYINHGTDLLVSVTGSTSNIGTIGTAPEDDYYSFYCTNMSAVRCTWTLTASF</sequence>
<evidence type="ECO:0000313" key="1">
    <source>
        <dbReference type="EMBL" id="MDO0825741.1"/>
    </source>
</evidence>
<proteinExistence type="predicted"/>
<reference evidence="1" key="1">
    <citation type="submission" date="2022-05" db="EMBL/GenBank/DDBJ databases">
        <title>Expanded diversity of anoxic marine methylotrophy in a Black Sea sulfate reducing microorganism.</title>
        <authorList>
            <person name="Fischer P.Q."/>
            <person name="Stams A.J.M."/>
            <person name="Villanueva L."/>
            <person name="Sousa D.Z."/>
        </authorList>
    </citation>
    <scope>NUCLEOTIDE SEQUENCE</scope>
    <source>
        <strain evidence="1">P130</strain>
    </source>
</reference>
<dbReference type="EMBL" id="JAMJEV010000031">
    <property type="protein sequence ID" value="MDO0825741.1"/>
    <property type="molecule type" value="Genomic_DNA"/>
</dbReference>
<comment type="caution">
    <text evidence="1">The sequence shown here is derived from an EMBL/GenBank/DDBJ whole genome shotgun (WGS) entry which is preliminary data.</text>
</comment>
<dbReference type="RefSeq" id="WP_302050206.1">
    <property type="nucleotide sequence ID" value="NZ_JAMJEV010000031.1"/>
</dbReference>
<dbReference type="Proteomes" id="UP001176021">
    <property type="component" value="Unassembled WGS sequence"/>
</dbReference>
<organism evidence="1 2">
    <name type="scientific">Desulfosporosinus nitroreducens</name>
    <dbReference type="NCBI Taxonomy" id="2018668"/>
    <lineage>
        <taxon>Bacteria</taxon>
        <taxon>Bacillati</taxon>
        <taxon>Bacillota</taxon>
        <taxon>Clostridia</taxon>
        <taxon>Eubacteriales</taxon>
        <taxon>Desulfitobacteriaceae</taxon>
        <taxon>Desulfosporosinus</taxon>
    </lineage>
</organism>
<keyword evidence="2" id="KW-1185">Reference proteome</keyword>
<gene>
    <name evidence="1" type="ORF">M8H41_23300</name>
</gene>